<organism evidence="1 2">
    <name type="scientific">Candidatus Anaerostipes excrementavium</name>
    <dbReference type="NCBI Taxonomy" id="2838463"/>
    <lineage>
        <taxon>Bacteria</taxon>
        <taxon>Bacillati</taxon>
        <taxon>Bacillota</taxon>
        <taxon>Clostridia</taxon>
        <taxon>Lachnospirales</taxon>
        <taxon>Lachnospiraceae</taxon>
        <taxon>Anaerostipes</taxon>
    </lineage>
</organism>
<accession>A0A9D2B9P0</accession>
<evidence type="ECO:0000313" key="2">
    <source>
        <dbReference type="Proteomes" id="UP000886721"/>
    </source>
</evidence>
<dbReference type="Proteomes" id="UP000886721">
    <property type="component" value="Unassembled WGS sequence"/>
</dbReference>
<protein>
    <submittedName>
        <fullName evidence="1">Uncharacterized protein</fullName>
    </submittedName>
</protein>
<dbReference type="EMBL" id="DXEM01000028">
    <property type="protein sequence ID" value="HIX68171.1"/>
    <property type="molecule type" value="Genomic_DNA"/>
</dbReference>
<evidence type="ECO:0000313" key="1">
    <source>
        <dbReference type="EMBL" id="HIX68171.1"/>
    </source>
</evidence>
<proteinExistence type="predicted"/>
<reference evidence="1" key="2">
    <citation type="submission" date="2021-04" db="EMBL/GenBank/DDBJ databases">
        <authorList>
            <person name="Gilroy R."/>
        </authorList>
    </citation>
    <scope>NUCLEOTIDE SEQUENCE</scope>
    <source>
        <strain evidence="1">CHK191-13928</strain>
    </source>
</reference>
<sequence length="249" mass="29442">MDKKIDKDNLMNQLYDYLTEEIREHYKVKDYLSKELSQYQKEKDLMVKDVSDQNRIYKIRKVFSPLNFQEEQQEADPMIDTSKLDAGIKEKKKLIHGEDEKIQMLSGYLKGLEENYFISSCEGSGEDEAIPFLSAFYKLMKTVKIVHPEIRINYKETEDFSDVMLNLSFLKGFYAFLKFVIEEVGIYVINTEIYIDKDKVLIRFQMKPKIPGDIAIFKNKRYALEKELTKEFSIVRWKTNSVIVQALMD</sequence>
<name>A0A9D2B9P0_9FIRM</name>
<reference evidence="1" key="1">
    <citation type="journal article" date="2021" name="PeerJ">
        <title>Extensive microbial diversity within the chicken gut microbiome revealed by metagenomics and culture.</title>
        <authorList>
            <person name="Gilroy R."/>
            <person name="Ravi A."/>
            <person name="Getino M."/>
            <person name="Pursley I."/>
            <person name="Horton D.L."/>
            <person name="Alikhan N.F."/>
            <person name="Baker D."/>
            <person name="Gharbi K."/>
            <person name="Hall N."/>
            <person name="Watson M."/>
            <person name="Adriaenssens E.M."/>
            <person name="Foster-Nyarko E."/>
            <person name="Jarju S."/>
            <person name="Secka A."/>
            <person name="Antonio M."/>
            <person name="Oren A."/>
            <person name="Chaudhuri R.R."/>
            <person name="La Ragione R."/>
            <person name="Hildebrand F."/>
            <person name="Pallen M.J."/>
        </authorList>
    </citation>
    <scope>NUCLEOTIDE SEQUENCE</scope>
    <source>
        <strain evidence="1">CHK191-13928</strain>
    </source>
</reference>
<dbReference type="AlphaFoldDB" id="A0A9D2B9P0"/>
<gene>
    <name evidence="1" type="ORF">H9735_08670</name>
</gene>
<comment type="caution">
    <text evidence="1">The sequence shown here is derived from an EMBL/GenBank/DDBJ whole genome shotgun (WGS) entry which is preliminary data.</text>
</comment>